<keyword evidence="2" id="KW-1185">Reference proteome</keyword>
<name>A0ABW3WDL0_9RHOO</name>
<proteinExistence type="predicted"/>
<dbReference type="Proteomes" id="UP001597158">
    <property type="component" value="Unassembled WGS sequence"/>
</dbReference>
<comment type="caution">
    <text evidence="1">The sequence shown here is derived from an EMBL/GenBank/DDBJ whole genome shotgun (WGS) entry which is preliminary data.</text>
</comment>
<reference evidence="2" key="1">
    <citation type="journal article" date="2019" name="Int. J. Syst. Evol. Microbiol.">
        <title>The Global Catalogue of Microorganisms (GCM) 10K type strain sequencing project: providing services to taxonomists for standard genome sequencing and annotation.</title>
        <authorList>
            <consortium name="The Broad Institute Genomics Platform"/>
            <consortium name="The Broad Institute Genome Sequencing Center for Infectious Disease"/>
            <person name="Wu L."/>
            <person name="Ma J."/>
        </authorList>
    </citation>
    <scope>NUCLEOTIDE SEQUENCE [LARGE SCALE GENOMIC DNA]</scope>
    <source>
        <strain evidence="2">CCUG 48884</strain>
    </source>
</reference>
<gene>
    <name evidence="1" type="ORF">ACFQ4M_08240</name>
</gene>
<accession>A0ABW3WDL0</accession>
<organism evidence="1 2">
    <name type="scientific">Thauera mechernichensis</name>
    <dbReference type="NCBI Taxonomy" id="82788"/>
    <lineage>
        <taxon>Bacteria</taxon>
        <taxon>Pseudomonadati</taxon>
        <taxon>Pseudomonadota</taxon>
        <taxon>Betaproteobacteria</taxon>
        <taxon>Rhodocyclales</taxon>
        <taxon>Zoogloeaceae</taxon>
        <taxon>Thauera</taxon>
    </lineage>
</organism>
<protein>
    <submittedName>
        <fullName evidence="1">Uncharacterized protein</fullName>
    </submittedName>
</protein>
<dbReference type="EMBL" id="JBHTMC010000014">
    <property type="protein sequence ID" value="MFD1263574.1"/>
    <property type="molecule type" value="Genomic_DNA"/>
</dbReference>
<sequence length="411" mass="43026">MSAHPSPPRAHGGQALLAALVLLLVLGAGALLGAGELRTRATMLTHARSVIALAQARAALIGYAISYEESHPGEGYGFLPCPDSGNTGSTPIGACGARGQGAIGRLPWRTLGLPDLRDGWGECLWYAVAGSVKHNPKALMLNWDSPGQFVVHGADGHRIAAAGPDGRAVAIVFAPGPALPGQVRAPASGRTCPGGDSAVADLAHYLDGDYPATVDGTLDVFSGGNLPGADLIAWIGIDDIFDALRRRADHAARIDALISDIASALDARLAEPDFTHRHFDTEVGALRSGVLPNAADLGLPAAERARIDHWRDQIRVAICTDSDACIEITSSDTATTRHCRAALLFAGERIRHGAGRQLRATAAQRADPAQYFEGTNALHLKAGVPRFEGAERFAAHEHGQPAVQDIVRCLS</sequence>
<evidence type="ECO:0000313" key="2">
    <source>
        <dbReference type="Proteomes" id="UP001597158"/>
    </source>
</evidence>
<dbReference type="RefSeq" id="WP_277833606.1">
    <property type="nucleotide sequence ID" value="NZ_JARQZE010000008.1"/>
</dbReference>
<evidence type="ECO:0000313" key="1">
    <source>
        <dbReference type="EMBL" id="MFD1263574.1"/>
    </source>
</evidence>